<reference evidence="2" key="1">
    <citation type="submission" date="2022-12" db="EMBL/GenBank/DDBJ databases">
        <authorList>
            <person name="Webb A."/>
        </authorList>
    </citation>
    <scope>NUCLEOTIDE SEQUENCE</scope>
    <source>
        <strain evidence="2">Hp1</strain>
    </source>
</reference>
<name>A0AAV0T6E1_HYABA</name>
<feature type="chain" id="PRO_5044021377" description="RxLR effector protein" evidence="1">
    <location>
        <begin position="21"/>
        <end position="420"/>
    </location>
</feature>
<keyword evidence="3" id="KW-1185">Reference proteome</keyword>
<evidence type="ECO:0008006" key="4">
    <source>
        <dbReference type="Google" id="ProtNLM"/>
    </source>
</evidence>
<proteinExistence type="predicted"/>
<accession>A0AAV0T6E1</accession>
<dbReference type="Proteomes" id="UP001162031">
    <property type="component" value="Unassembled WGS sequence"/>
</dbReference>
<sequence length="420" mass="45580">MRLAYVIVAVVANLLAWSDAISSAVDPKAVARSGVARVDLVVDGRVNELSTKTLLEEAPPVHSDSEAVQVDGEERQIGFADKAKSLFTKASQSVVVAKATNVAMAATDTAKVQATNLAAQLKAIIDTSLAAAAPLWTQLGNNPTSQMMKTKITELSQTATDLMMTGATKGKTSLEALALNYEAAMNGLSSKSASMWTTLAGSPAVVKVNTMLRGLVADLVMTAANLAIRVTLQKEASRLENGIVRLFNKMSPHRKRIAADSAVEIQTKRTRFAEKLTDAALKVAVKATKVVLKRRAKRYNVNIDKHLGNFAPDRKKVAIGSIIAPKTKFAELTDRVNDVVTTATKSAVKKRLKKRRSRFKAKIKNFARRSNPHQEKKAADRTVKKIRTKIEEFGKKISNAIMTVAELIKTLLRNLSLRPS</sequence>
<evidence type="ECO:0000313" key="2">
    <source>
        <dbReference type="EMBL" id="CAI5713461.1"/>
    </source>
</evidence>
<protein>
    <recommendedName>
        <fullName evidence="4">RxLR effector protein</fullName>
    </recommendedName>
</protein>
<comment type="caution">
    <text evidence="2">The sequence shown here is derived from an EMBL/GenBank/DDBJ whole genome shotgun (WGS) entry which is preliminary data.</text>
</comment>
<evidence type="ECO:0000256" key="1">
    <source>
        <dbReference type="SAM" id="SignalP"/>
    </source>
</evidence>
<keyword evidence="1" id="KW-0732">Signal</keyword>
<feature type="signal peptide" evidence="1">
    <location>
        <begin position="1"/>
        <end position="20"/>
    </location>
</feature>
<dbReference type="AlphaFoldDB" id="A0AAV0T6E1"/>
<organism evidence="2 3">
    <name type="scientific">Hyaloperonospora brassicae</name>
    <name type="common">Brassica downy mildew</name>
    <name type="synonym">Peronospora brassicae</name>
    <dbReference type="NCBI Taxonomy" id="162125"/>
    <lineage>
        <taxon>Eukaryota</taxon>
        <taxon>Sar</taxon>
        <taxon>Stramenopiles</taxon>
        <taxon>Oomycota</taxon>
        <taxon>Peronosporomycetes</taxon>
        <taxon>Peronosporales</taxon>
        <taxon>Peronosporaceae</taxon>
        <taxon>Hyaloperonospora</taxon>
    </lineage>
</organism>
<gene>
    <name evidence="2" type="ORF">HBR001_LOCUS1049</name>
</gene>
<evidence type="ECO:0000313" key="3">
    <source>
        <dbReference type="Proteomes" id="UP001162031"/>
    </source>
</evidence>
<dbReference type="EMBL" id="CANTFL010000090">
    <property type="protein sequence ID" value="CAI5713461.1"/>
    <property type="molecule type" value="Genomic_DNA"/>
</dbReference>